<accession>A0ABT0WZR0</accession>
<evidence type="ECO:0008006" key="5">
    <source>
        <dbReference type="Google" id="ProtNLM"/>
    </source>
</evidence>
<dbReference type="Proteomes" id="UP001167160">
    <property type="component" value="Unassembled WGS sequence"/>
</dbReference>
<keyword evidence="2" id="KW-0472">Membrane</keyword>
<keyword evidence="2" id="KW-1133">Transmembrane helix</keyword>
<name>A0ABT0WZR0_9ACTN</name>
<feature type="region of interest" description="Disordered" evidence="1">
    <location>
        <begin position="1"/>
        <end position="82"/>
    </location>
</feature>
<reference evidence="3" key="1">
    <citation type="journal article" date="2023" name="Int. J. Syst. Evol. Microbiol.">
        <title>Streptomyces meridianus sp. nov. isolated from brackish water of the Tagus estuary in Alcochete, Portugal.</title>
        <authorList>
            <person name="Santos J.D.N."/>
            <person name="Klimek D."/>
            <person name="Calusinska M."/>
            <person name="Lobo Da Cunha A."/>
            <person name="Catita J."/>
            <person name="Goncalves H."/>
            <person name="Gonzalez I."/>
            <person name="Reyes F."/>
            <person name="Lage O.M."/>
        </authorList>
    </citation>
    <scope>NUCLEOTIDE SEQUENCE</scope>
    <source>
        <strain evidence="3">MTZ3.1</strain>
    </source>
</reference>
<evidence type="ECO:0000313" key="3">
    <source>
        <dbReference type="EMBL" id="MCM2575811.1"/>
    </source>
</evidence>
<dbReference type="RefSeq" id="WP_251407515.1">
    <property type="nucleotide sequence ID" value="NZ_JAMQGM010000001.1"/>
</dbReference>
<feature type="compositionally biased region" description="Low complexity" evidence="1">
    <location>
        <begin position="230"/>
        <end position="254"/>
    </location>
</feature>
<organism evidence="3 4">
    <name type="scientific">Streptomyces meridianus</name>
    <dbReference type="NCBI Taxonomy" id="2938945"/>
    <lineage>
        <taxon>Bacteria</taxon>
        <taxon>Bacillati</taxon>
        <taxon>Actinomycetota</taxon>
        <taxon>Actinomycetes</taxon>
        <taxon>Kitasatosporales</taxon>
        <taxon>Streptomycetaceae</taxon>
        <taxon>Streptomyces</taxon>
    </lineage>
</organism>
<evidence type="ECO:0000256" key="2">
    <source>
        <dbReference type="SAM" id="Phobius"/>
    </source>
</evidence>
<keyword evidence="2" id="KW-0812">Transmembrane</keyword>
<protein>
    <recommendedName>
        <fullName evidence="5">Translation initiation factor IF-2</fullName>
    </recommendedName>
</protein>
<evidence type="ECO:0000256" key="1">
    <source>
        <dbReference type="SAM" id="MobiDB-lite"/>
    </source>
</evidence>
<feature type="compositionally biased region" description="Basic and acidic residues" evidence="1">
    <location>
        <begin position="158"/>
        <end position="183"/>
    </location>
</feature>
<sequence length="260" mass="26118">MRTSLDTPRRPAPADGPHTPATAALTVPDPGTVVRTGQDEPSCTPWPWAAGDPEPRSGQGPAPAGGPSPEPGGPVFADNSGRRSRRLRTLGWFLGSACACYATVLGVSLAGGHADAPWLLIPGRDEEPAGSRAGTPSDAGGRNATRSRPGSAPAPGRADAERHGRAVHHGDGARPVARDEPGKPARRTPGRKTPAPTPSTTGRSWPGPRDAAHGTPVPAPGASAGATGRPSATPEPSSTPTSAPAPSPSATRTAPGEEGR</sequence>
<comment type="caution">
    <text evidence="3">The sequence shown here is derived from an EMBL/GenBank/DDBJ whole genome shotgun (WGS) entry which is preliminary data.</text>
</comment>
<feature type="transmembrane region" description="Helical" evidence="2">
    <location>
        <begin position="90"/>
        <end position="111"/>
    </location>
</feature>
<dbReference type="EMBL" id="JAMQGM010000001">
    <property type="protein sequence ID" value="MCM2575811.1"/>
    <property type="molecule type" value="Genomic_DNA"/>
</dbReference>
<gene>
    <name evidence="3" type="ORF">M1E25_00310</name>
</gene>
<evidence type="ECO:0000313" key="4">
    <source>
        <dbReference type="Proteomes" id="UP001167160"/>
    </source>
</evidence>
<keyword evidence="4" id="KW-1185">Reference proteome</keyword>
<proteinExistence type="predicted"/>
<feature type="region of interest" description="Disordered" evidence="1">
    <location>
        <begin position="121"/>
        <end position="260"/>
    </location>
</feature>